<proteinExistence type="predicted"/>
<dbReference type="Proteomes" id="UP001202134">
    <property type="component" value="Unassembled WGS sequence"/>
</dbReference>
<protein>
    <submittedName>
        <fullName evidence="1">Transporter substrate-binding domain-containing protein</fullName>
    </submittedName>
</protein>
<sequence length="268" mass="30654">MKHIKYYKYSKSKLMPFSFSICLIFLLIEKPVSASHDKVVNFTTSSSIKPFFFVDEQRGLQYELLQAALATNHVKLGQVTFASNLRALRLVKTKKIDCIINSPANSEGLFLTQSLIDYQNSVFYLSKNQLAIDSVQDLKNVSLVGFQNASQYLGQEFLEIAKTHSNYIEVANQKNQVLMLFRERIQAIILEERIFDYYRSQIDSQIKSPVEVTKVKLFGQAPRYIACHDPETAILVNEAISQLKQTNLYQDILLKAERSYSGVSELTK</sequence>
<name>A0ABT0KR31_9GAMM</name>
<keyword evidence="2" id="KW-1185">Reference proteome</keyword>
<organism evidence="1 2">
    <name type="scientific">Shewanella electrodiphila</name>
    <dbReference type="NCBI Taxonomy" id="934143"/>
    <lineage>
        <taxon>Bacteria</taxon>
        <taxon>Pseudomonadati</taxon>
        <taxon>Pseudomonadota</taxon>
        <taxon>Gammaproteobacteria</taxon>
        <taxon>Alteromonadales</taxon>
        <taxon>Shewanellaceae</taxon>
        <taxon>Shewanella</taxon>
    </lineage>
</organism>
<gene>
    <name evidence="1" type="ORF">L2737_13415</name>
</gene>
<dbReference type="RefSeq" id="WP_248956020.1">
    <property type="nucleotide sequence ID" value="NZ_JAKIKU010000006.1"/>
</dbReference>
<dbReference type="SUPFAM" id="SSF53850">
    <property type="entry name" value="Periplasmic binding protein-like II"/>
    <property type="match status" value="1"/>
</dbReference>
<reference evidence="1 2" key="1">
    <citation type="submission" date="2022-01" db="EMBL/GenBank/DDBJ databases">
        <title>Whole genome-based taxonomy of the Shewanellaceae.</title>
        <authorList>
            <person name="Martin-Rodriguez A.J."/>
        </authorList>
    </citation>
    <scope>NUCLEOTIDE SEQUENCE [LARGE SCALE GENOMIC DNA]</scope>
    <source>
        <strain evidence="1 2">DSM 24955</strain>
    </source>
</reference>
<accession>A0ABT0KR31</accession>
<evidence type="ECO:0000313" key="1">
    <source>
        <dbReference type="EMBL" id="MCL1046311.1"/>
    </source>
</evidence>
<dbReference type="Gene3D" id="3.40.190.10">
    <property type="entry name" value="Periplasmic binding protein-like II"/>
    <property type="match status" value="2"/>
</dbReference>
<evidence type="ECO:0000313" key="2">
    <source>
        <dbReference type="Proteomes" id="UP001202134"/>
    </source>
</evidence>
<comment type="caution">
    <text evidence="1">The sequence shown here is derived from an EMBL/GenBank/DDBJ whole genome shotgun (WGS) entry which is preliminary data.</text>
</comment>
<dbReference type="EMBL" id="JAKIKU010000006">
    <property type="protein sequence ID" value="MCL1046311.1"/>
    <property type="molecule type" value="Genomic_DNA"/>
</dbReference>